<reference evidence="2" key="1">
    <citation type="submission" date="2017-02" db="EMBL/GenBank/DDBJ databases">
        <authorList>
            <person name="Varghese N."/>
            <person name="Submissions S."/>
        </authorList>
    </citation>
    <scope>NUCLEOTIDE SEQUENCE [LARGE SCALE GENOMIC DNA]</scope>
    <source>
        <strain evidence="2">SM117</strain>
    </source>
</reference>
<organism evidence="1 2">
    <name type="scientific">Novosphingobium mathurense</name>
    <dbReference type="NCBI Taxonomy" id="428990"/>
    <lineage>
        <taxon>Bacteria</taxon>
        <taxon>Pseudomonadati</taxon>
        <taxon>Pseudomonadota</taxon>
        <taxon>Alphaproteobacteria</taxon>
        <taxon>Sphingomonadales</taxon>
        <taxon>Sphingomonadaceae</taxon>
        <taxon>Novosphingobium</taxon>
    </lineage>
</organism>
<evidence type="ECO:0000313" key="1">
    <source>
        <dbReference type="EMBL" id="SLK08721.1"/>
    </source>
</evidence>
<proteinExistence type="predicted"/>
<gene>
    <name evidence="1" type="ORF">SAMN06295987_108105</name>
</gene>
<dbReference type="Proteomes" id="UP000190989">
    <property type="component" value="Unassembled WGS sequence"/>
</dbReference>
<name>A0A1U6IL40_9SPHN</name>
<dbReference type="InterPro" id="IPR012337">
    <property type="entry name" value="RNaseH-like_sf"/>
</dbReference>
<protein>
    <recommendedName>
        <fullName evidence="3">Piwi domain-containing protein</fullName>
    </recommendedName>
</protein>
<dbReference type="GO" id="GO:0003676">
    <property type="term" value="F:nucleic acid binding"/>
    <property type="evidence" value="ECO:0007669"/>
    <property type="project" value="InterPro"/>
</dbReference>
<dbReference type="AlphaFoldDB" id="A0A1U6IL40"/>
<dbReference type="Gene3D" id="3.30.420.10">
    <property type="entry name" value="Ribonuclease H-like superfamily/Ribonuclease H"/>
    <property type="match status" value="1"/>
</dbReference>
<dbReference type="EMBL" id="FVZE01000008">
    <property type="protein sequence ID" value="SLK08721.1"/>
    <property type="molecule type" value="Genomic_DNA"/>
</dbReference>
<keyword evidence="2" id="KW-1185">Reference proteome</keyword>
<dbReference type="SUPFAM" id="SSF53098">
    <property type="entry name" value="Ribonuclease H-like"/>
    <property type="match status" value="1"/>
</dbReference>
<evidence type="ECO:0000313" key="2">
    <source>
        <dbReference type="Proteomes" id="UP000190989"/>
    </source>
</evidence>
<evidence type="ECO:0008006" key="3">
    <source>
        <dbReference type="Google" id="ProtNLM"/>
    </source>
</evidence>
<dbReference type="InterPro" id="IPR036397">
    <property type="entry name" value="RNaseH_sf"/>
</dbReference>
<sequence>MSDIWYIPEPRCIFGYGQSMEHPKDGLTAFGPVHDQRQPKELRIGAIGTPDGLRYFRQWVGSIQGPVPVSKKDDPKQSLFPGFAATFRCSWAEEPIASIEIDPKEIEETLRHADGHQRIYNTVSLYESRIAKYVNEEDFPVSLWFVIIPEAVYERGRPKSQVPLAERTHKEEALSHKQAKSLATAPFFPFLDALNRGAEMHRYARDFRDQLKGRLLGPRAVVQVVRETTLAPHAFTKSNGAPLRSLQDPVDVAWNLATGAFYKAGGQPWRLDGIRSGVCYLGMVYKRLDEHSGSQACCGAQMFLTDGDGLVFKGAVGNWYSEESREYHLDEAQAETLMHKAIDAYRAQHKDDPREVFIHGRARFNDAEWKGFEKAIPETTKLVGVRIKRNNLRKLYRGDKYTALRGLALPFSETSGLLWTLGFVPRLQTYQGREVPNPLLIDICRGTANLRTVMTDVLALTKVNFNACLYADGMPVTLRFADRVGRVLTAIPPELDPPPLPFRHYI</sequence>
<accession>A0A1U6IL40</accession>
<dbReference type="RefSeq" id="WP_079731543.1">
    <property type="nucleotide sequence ID" value="NZ_FVZE01000008.1"/>
</dbReference>
<dbReference type="STRING" id="428990.SAMN06295987_108105"/>